<dbReference type="EMBL" id="JAQIBC010000006">
    <property type="protein sequence ID" value="MDM5264302.1"/>
    <property type="molecule type" value="Genomic_DNA"/>
</dbReference>
<organism evidence="5 6">
    <name type="scientific">Sulfurovum xiamenensis</name>
    <dbReference type="NCBI Taxonomy" id="3019066"/>
    <lineage>
        <taxon>Bacteria</taxon>
        <taxon>Pseudomonadati</taxon>
        <taxon>Campylobacterota</taxon>
        <taxon>Epsilonproteobacteria</taxon>
        <taxon>Campylobacterales</taxon>
        <taxon>Sulfurovaceae</taxon>
        <taxon>Sulfurovum</taxon>
    </lineage>
</organism>
<evidence type="ECO:0000256" key="4">
    <source>
        <dbReference type="RuleBase" id="RU361279"/>
    </source>
</evidence>
<dbReference type="EC" id="6.3.3.2" evidence="4"/>
<accession>A0ABT7QT95</accession>
<keyword evidence="3 4" id="KW-0067">ATP-binding</keyword>
<dbReference type="RefSeq" id="WP_289402211.1">
    <property type="nucleotide sequence ID" value="NZ_JAQIBC010000006.1"/>
</dbReference>
<comment type="similarity">
    <text evidence="1 4">Belongs to the 5-formyltetrahydrofolate cyclo-ligase family.</text>
</comment>
<evidence type="ECO:0000313" key="5">
    <source>
        <dbReference type="EMBL" id="MDM5264302.1"/>
    </source>
</evidence>
<comment type="cofactor">
    <cofactor evidence="4">
        <name>Mg(2+)</name>
        <dbReference type="ChEBI" id="CHEBI:18420"/>
    </cofactor>
</comment>
<keyword evidence="6" id="KW-1185">Reference proteome</keyword>
<dbReference type="PANTHER" id="PTHR23407">
    <property type="entry name" value="ATPASE INHIBITOR/5-FORMYLTETRAHYDROFOLATE CYCLO-LIGASE"/>
    <property type="match status" value="1"/>
</dbReference>
<dbReference type="InterPro" id="IPR037171">
    <property type="entry name" value="NagB/RpiA_transferase-like"/>
</dbReference>
<evidence type="ECO:0000256" key="3">
    <source>
        <dbReference type="ARBA" id="ARBA00022840"/>
    </source>
</evidence>
<keyword evidence="4" id="KW-0479">Metal-binding</keyword>
<dbReference type="PANTHER" id="PTHR23407:SF1">
    <property type="entry name" value="5-FORMYLTETRAHYDROFOLATE CYCLO-LIGASE"/>
    <property type="match status" value="1"/>
</dbReference>
<evidence type="ECO:0000256" key="1">
    <source>
        <dbReference type="ARBA" id="ARBA00010638"/>
    </source>
</evidence>
<proteinExistence type="inferred from homology"/>
<dbReference type="GO" id="GO:0030272">
    <property type="term" value="F:5-formyltetrahydrofolate cyclo-ligase activity"/>
    <property type="evidence" value="ECO:0007669"/>
    <property type="project" value="UniProtKB-EC"/>
</dbReference>
<keyword evidence="4" id="KW-0460">Magnesium</keyword>
<keyword evidence="2 4" id="KW-0547">Nucleotide-binding</keyword>
<dbReference type="PIRSF" id="PIRSF006806">
    <property type="entry name" value="FTHF_cligase"/>
    <property type="match status" value="1"/>
</dbReference>
<evidence type="ECO:0000256" key="2">
    <source>
        <dbReference type="ARBA" id="ARBA00022741"/>
    </source>
</evidence>
<dbReference type="InterPro" id="IPR024185">
    <property type="entry name" value="FTHF_cligase-like_sf"/>
</dbReference>
<dbReference type="NCBIfam" id="TIGR02727">
    <property type="entry name" value="MTHFS_bact"/>
    <property type="match status" value="1"/>
</dbReference>
<name>A0ABT7QT95_9BACT</name>
<sequence length="187" mass="22108">MNRWMSMTKEGKKKQFRCESLERLKRVSGCGSYKKDKTIVQALYQYIVENKANTVMLYIPLGTEVNIYPLIRRLRMEKKLLYVPFMEGASFRLVKYRLPLKKKKFGIKEPNDSKQYRIKNIDIAIVPIVGVDLTLRRVGFGKGMYDRFYEKQNRYINKTVFVARELCYSKEIITDDYDVKADMIITA</sequence>
<comment type="caution">
    <text evidence="5">The sequence shown here is derived from an EMBL/GenBank/DDBJ whole genome shotgun (WGS) entry which is preliminary data.</text>
</comment>
<dbReference type="Pfam" id="PF01812">
    <property type="entry name" value="5-FTHF_cyc-lig"/>
    <property type="match status" value="1"/>
</dbReference>
<reference evidence="5" key="1">
    <citation type="submission" date="2023-01" db="EMBL/GenBank/DDBJ databases">
        <title>Sulfurovum sp. XTW-4 genome assembly.</title>
        <authorList>
            <person name="Wang J."/>
        </authorList>
    </citation>
    <scope>NUCLEOTIDE SEQUENCE</scope>
    <source>
        <strain evidence="5">XTW-4</strain>
    </source>
</reference>
<keyword evidence="5" id="KW-0436">Ligase</keyword>
<evidence type="ECO:0000313" key="6">
    <source>
        <dbReference type="Proteomes" id="UP001169066"/>
    </source>
</evidence>
<dbReference type="Gene3D" id="3.40.50.10420">
    <property type="entry name" value="NagB/RpiA/CoA transferase-like"/>
    <property type="match status" value="1"/>
</dbReference>
<comment type="catalytic activity">
    <reaction evidence="4">
        <text>(6S)-5-formyl-5,6,7,8-tetrahydrofolate + ATP = (6R)-5,10-methenyltetrahydrofolate + ADP + phosphate</text>
        <dbReference type="Rhea" id="RHEA:10488"/>
        <dbReference type="ChEBI" id="CHEBI:30616"/>
        <dbReference type="ChEBI" id="CHEBI:43474"/>
        <dbReference type="ChEBI" id="CHEBI:57455"/>
        <dbReference type="ChEBI" id="CHEBI:57457"/>
        <dbReference type="ChEBI" id="CHEBI:456216"/>
        <dbReference type="EC" id="6.3.3.2"/>
    </reaction>
</comment>
<dbReference type="InterPro" id="IPR002698">
    <property type="entry name" value="FTHF_cligase"/>
</dbReference>
<dbReference type="Proteomes" id="UP001169066">
    <property type="component" value="Unassembled WGS sequence"/>
</dbReference>
<gene>
    <name evidence="5" type="ORF">PF327_08855</name>
</gene>
<dbReference type="SUPFAM" id="SSF100950">
    <property type="entry name" value="NagB/RpiA/CoA transferase-like"/>
    <property type="match status" value="1"/>
</dbReference>
<protein>
    <recommendedName>
        <fullName evidence="4">5-formyltetrahydrofolate cyclo-ligase</fullName>
        <ecNumber evidence="4">6.3.3.2</ecNumber>
    </recommendedName>
</protein>